<name>A0A840ZTR6_9HYPH</name>
<sequence length="96" mass="11041">MTYRTTEAADRDIADLYADGEAQFGTRQAERYQDGLFDLFDLIADNPRLARERTEFTPPLRLHPYGAHLVAYTLDDAGVLIVRILPGRADWERWLS</sequence>
<gene>
    <name evidence="2" type="ORF">HNR00_004774</name>
</gene>
<dbReference type="Proteomes" id="UP000583454">
    <property type="component" value="Unassembled WGS sequence"/>
</dbReference>
<evidence type="ECO:0000313" key="3">
    <source>
        <dbReference type="Proteomes" id="UP000583454"/>
    </source>
</evidence>
<evidence type="ECO:0000256" key="1">
    <source>
        <dbReference type="ARBA" id="ARBA00022649"/>
    </source>
</evidence>
<reference evidence="2 3" key="1">
    <citation type="submission" date="2020-08" db="EMBL/GenBank/DDBJ databases">
        <title>Genomic Encyclopedia of Type Strains, Phase IV (KMG-IV): sequencing the most valuable type-strain genomes for metagenomic binning, comparative biology and taxonomic classification.</title>
        <authorList>
            <person name="Goeker M."/>
        </authorList>
    </citation>
    <scope>NUCLEOTIDE SEQUENCE [LARGE SCALE GENOMIC DNA]</scope>
    <source>
        <strain evidence="2 3">DSM 2163</strain>
    </source>
</reference>
<dbReference type="AlphaFoldDB" id="A0A840ZTR6"/>
<dbReference type="InterPro" id="IPR007712">
    <property type="entry name" value="RelE/ParE_toxin"/>
</dbReference>
<comment type="caution">
    <text evidence="2">The sequence shown here is derived from an EMBL/GenBank/DDBJ whole genome shotgun (WGS) entry which is preliminary data.</text>
</comment>
<protein>
    <submittedName>
        <fullName evidence="2">Toxin ParE1/3/4</fullName>
    </submittedName>
</protein>
<dbReference type="Gene3D" id="3.30.2310.20">
    <property type="entry name" value="RelE-like"/>
    <property type="match status" value="1"/>
</dbReference>
<keyword evidence="1" id="KW-1277">Toxin-antitoxin system</keyword>
<dbReference type="Pfam" id="PF05016">
    <property type="entry name" value="ParE_toxin"/>
    <property type="match status" value="1"/>
</dbReference>
<keyword evidence="3" id="KW-1185">Reference proteome</keyword>
<evidence type="ECO:0000313" key="2">
    <source>
        <dbReference type="EMBL" id="MBB5760033.1"/>
    </source>
</evidence>
<proteinExistence type="predicted"/>
<accession>A0A840ZTR6</accession>
<organism evidence="2 3">
    <name type="scientific">Methylorubrum rhodinum</name>
    <dbReference type="NCBI Taxonomy" id="29428"/>
    <lineage>
        <taxon>Bacteria</taxon>
        <taxon>Pseudomonadati</taxon>
        <taxon>Pseudomonadota</taxon>
        <taxon>Alphaproteobacteria</taxon>
        <taxon>Hyphomicrobiales</taxon>
        <taxon>Methylobacteriaceae</taxon>
        <taxon>Methylorubrum</taxon>
    </lineage>
</organism>
<dbReference type="EMBL" id="JACHOP010000033">
    <property type="protein sequence ID" value="MBB5760033.1"/>
    <property type="molecule type" value="Genomic_DNA"/>
</dbReference>
<dbReference type="RefSeq" id="WP_183573628.1">
    <property type="nucleotide sequence ID" value="NZ_JACHOP010000033.1"/>
</dbReference>
<dbReference type="InterPro" id="IPR035093">
    <property type="entry name" value="RelE/ParE_toxin_dom_sf"/>
</dbReference>